<reference evidence="2" key="1">
    <citation type="submission" date="2011-02" db="EMBL/GenBank/DDBJ databases">
        <title>The complete genome of Planctomyces brasiliensis DSM 5305.</title>
        <authorList>
            <person name="Lucas S."/>
            <person name="Copeland A."/>
            <person name="Lapidus A."/>
            <person name="Bruce D."/>
            <person name="Goodwin L."/>
            <person name="Pitluck S."/>
            <person name="Kyrpides N."/>
            <person name="Mavromatis K."/>
            <person name="Pagani I."/>
            <person name="Ivanova N."/>
            <person name="Ovchinnikova G."/>
            <person name="Lu M."/>
            <person name="Detter J.C."/>
            <person name="Han C."/>
            <person name="Land M."/>
            <person name="Hauser L."/>
            <person name="Markowitz V."/>
            <person name="Cheng J.-F."/>
            <person name="Hugenholtz P."/>
            <person name="Woyke T."/>
            <person name="Wu D."/>
            <person name="Tindall B."/>
            <person name="Pomrenke H.G."/>
            <person name="Brambilla E."/>
            <person name="Klenk H.-P."/>
            <person name="Eisen J.A."/>
        </authorList>
    </citation>
    <scope>NUCLEOTIDE SEQUENCE [LARGE SCALE GENOMIC DNA]</scope>
    <source>
        <strain evidence="2">ATCC 49424 / DSM 5305 / JCM 21570 / NBRC 103401 / IFAM 1448</strain>
    </source>
</reference>
<evidence type="ECO:0000313" key="2">
    <source>
        <dbReference type="Proteomes" id="UP000006860"/>
    </source>
</evidence>
<dbReference type="EMBL" id="CP002546">
    <property type="protein sequence ID" value="ADY58601.1"/>
    <property type="molecule type" value="Genomic_DNA"/>
</dbReference>
<keyword evidence="2" id="KW-1185">Reference proteome</keyword>
<evidence type="ECO:0000313" key="1">
    <source>
        <dbReference type="EMBL" id="ADY58601.1"/>
    </source>
</evidence>
<accession>F0SJ59</accession>
<dbReference type="HOGENOM" id="CLU_1495142_0_0_0"/>
<dbReference type="Proteomes" id="UP000006860">
    <property type="component" value="Chromosome"/>
</dbReference>
<organism evidence="1 2">
    <name type="scientific">Rubinisphaera brasiliensis (strain ATCC 49424 / DSM 5305 / JCM 21570 / IAM 15109 / NBRC 103401 / IFAM 1448)</name>
    <name type="common">Planctomyces brasiliensis</name>
    <dbReference type="NCBI Taxonomy" id="756272"/>
    <lineage>
        <taxon>Bacteria</taxon>
        <taxon>Pseudomonadati</taxon>
        <taxon>Planctomycetota</taxon>
        <taxon>Planctomycetia</taxon>
        <taxon>Planctomycetales</taxon>
        <taxon>Planctomycetaceae</taxon>
        <taxon>Rubinisphaera</taxon>
    </lineage>
</organism>
<protein>
    <submittedName>
        <fullName evidence="1">Uncharacterized protein</fullName>
    </submittedName>
</protein>
<dbReference type="KEGG" id="pbs:Plabr_0980"/>
<dbReference type="eggNOG" id="COG0745">
    <property type="taxonomic scope" value="Bacteria"/>
</dbReference>
<sequence>MPVRIVNGANDGHRPFAGLTIGEIRRRMKDVYNLFPTLIAWVNGNTCDDATILRDGDHLEFGQAVGRKVGIPDFVSENEVRQLYGDDGFRRMTEVGLTPTMQLVFTGHEVAAFGRSLGSGEPTLNAIPVSVDVESESVTFNGTTYECDRSIALGSMDIQIMSVTRAASQMKPAKFLAFFS</sequence>
<dbReference type="RefSeq" id="WP_013627337.1">
    <property type="nucleotide sequence ID" value="NC_015174.1"/>
</dbReference>
<name>F0SJ59_RUBBR</name>
<gene>
    <name evidence="1" type="ordered locus">Plabr_0980</name>
</gene>
<dbReference type="OrthoDB" id="298043at2"/>
<proteinExistence type="predicted"/>
<dbReference type="AlphaFoldDB" id="F0SJ59"/>
<dbReference type="STRING" id="756272.Plabr_0980"/>